<dbReference type="EMBL" id="MTBP01000002">
    <property type="protein sequence ID" value="POM25029.1"/>
    <property type="molecule type" value="Genomic_DNA"/>
</dbReference>
<dbReference type="Proteomes" id="UP000242367">
    <property type="component" value="Unassembled WGS sequence"/>
</dbReference>
<name>A0A2P4UIY7_9ACTN</name>
<organism evidence="2 3">
    <name type="scientific">Actinomadura rubteroloni</name>
    <dbReference type="NCBI Taxonomy" id="1926885"/>
    <lineage>
        <taxon>Bacteria</taxon>
        <taxon>Bacillati</taxon>
        <taxon>Actinomycetota</taxon>
        <taxon>Actinomycetes</taxon>
        <taxon>Streptosporangiales</taxon>
        <taxon>Thermomonosporaceae</taxon>
        <taxon>Actinomadura</taxon>
    </lineage>
</organism>
<protein>
    <recommendedName>
        <fullName evidence="4">ATP/GTP-binding protein</fullName>
    </recommendedName>
</protein>
<feature type="compositionally biased region" description="Gly residues" evidence="1">
    <location>
        <begin position="72"/>
        <end position="93"/>
    </location>
</feature>
<evidence type="ECO:0000313" key="3">
    <source>
        <dbReference type="Proteomes" id="UP000242367"/>
    </source>
</evidence>
<reference evidence="2 3" key="1">
    <citation type="journal article" date="2017" name="Chemistry">
        <title>Isolation, Biosynthesis and Chemical Modifications of Rubterolones A-F: Rare Tropolone Alkaloids from Actinomadura sp. 5-2.</title>
        <authorList>
            <person name="Guo H."/>
            <person name="Benndorf R."/>
            <person name="Leichnitz D."/>
            <person name="Klassen J.L."/>
            <person name="Vollmers J."/>
            <person name="Gorls H."/>
            <person name="Steinacker M."/>
            <person name="Weigel C."/>
            <person name="Dahse H.M."/>
            <person name="Kaster A.K."/>
            <person name="de Beer Z.W."/>
            <person name="Poulsen M."/>
            <person name="Beemelmanns C."/>
        </authorList>
    </citation>
    <scope>NUCLEOTIDE SEQUENCE [LARGE SCALE GENOMIC DNA]</scope>
    <source>
        <strain evidence="2 3">5-2</strain>
    </source>
</reference>
<feature type="compositionally biased region" description="Basic residues" evidence="1">
    <location>
        <begin position="9"/>
        <end position="25"/>
    </location>
</feature>
<keyword evidence="3" id="KW-1185">Reference proteome</keyword>
<evidence type="ECO:0000256" key="1">
    <source>
        <dbReference type="SAM" id="MobiDB-lite"/>
    </source>
</evidence>
<dbReference type="AlphaFoldDB" id="A0A2P4UIY7"/>
<evidence type="ECO:0000313" key="2">
    <source>
        <dbReference type="EMBL" id="POM25029.1"/>
    </source>
</evidence>
<feature type="region of interest" description="Disordered" evidence="1">
    <location>
        <begin position="1"/>
        <end position="30"/>
    </location>
</feature>
<gene>
    <name evidence="2" type="ORF">BTM25_36700</name>
</gene>
<comment type="caution">
    <text evidence="2">The sequence shown here is derived from an EMBL/GenBank/DDBJ whole genome shotgun (WGS) entry which is preliminary data.</text>
</comment>
<sequence precursor="true">MEPNVRCPHCGRRKGSTMNRSHRHTPNSSSRTLAAAGALVLSACAAVALDPAAAQAAPCIQIDKRHSNCWSSGGGGGRQGGGGNSGGGGGGGWTHTIPALRGSQPGGTTVDPGTPPQPRQPTTTELADSALTGLALPLPVVHTAPRGKTYVGVTTKLWVTGLTTMQATANAAGQAVTISATPLYVSWNLGETTHRCDSGKGCQYTYKRSSVGQPDGRYMISATAYWSITWTCTGPGCDPQSGALPNGESTSVPRAFTVGEIQSNTRG</sequence>
<proteinExistence type="predicted"/>
<evidence type="ECO:0008006" key="4">
    <source>
        <dbReference type="Google" id="ProtNLM"/>
    </source>
</evidence>
<feature type="region of interest" description="Disordered" evidence="1">
    <location>
        <begin position="71"/>
        <end position="125"/>
    </location>
</feature>
<accession>A0A2P4UIY7</accession>